<comment type="caution">
    <text evidence="2">The sequence shown here is derived from an EMBL/GenBank/DDBJ whole genome shotgun (WGS) entry which is preliminary data.</text>
</comment>
<dbReference type="InterPro" id="IPR039418">
    <property type="entry name" value="LexA-like"/>
</dbReference>
<dbReference type="CDD" id="cd06529">
    <property type="entry name" value="S24_LexA-like"/>
    <property type="match status" value="1"/>
</dbReference>
<dbReference type="InterPro" id="IPR010982">
    <property type="entry name" value="Lambda_DNA-bd_dom_sf"/>
</dbReference>
<evidence type="ECO:0000313" key="2">
    <source>
        <dbReference type="EMBL" id="CAC9931759.1"/>
    </source>
</evidence>
<dbReference type="RefSeq" id="WP_180500031.1">
    <property type="nucleotide sequence ID" value="NZ_CAIJCS010000019.1"/>
</dbReference>
<proteinExistence type="predicted"/>
<dbReference type="PANTHER" id="PTHR33516">
    <property type="entry name" value="LEXA REPRESSOR"/>
    <property type="match status" value="1"/>
</dbReference>
<dbReference type="InterPro" id="IPR001387">
    <property type="entry name" value="Cro/C1-type_HTH"/>
</dbReference>
<feature type="domain" description="HTH cro/C1-type" evidence="1">
    <location>
        <begin position="7"/>
        <end position="62"/>
    </location>
</feature>
<dbReference type="SUPFAM" id="SSF51306">
    <property type="entry name" value="LexA/Signal peptidase"/>
    <property type="match status" value="1"/>
</dbReference>
<keyword evidence="3" id="KW-1185">Reference proteome</keyword>
<dbReference type="SMART" id="SM00530">
    <property type="entry name" value="HTH_XRE"/>
    <property type="match status" value="1"/>
</dbReference>
<dbReference type="PROSITE" id="PS50943">
    <property type="entry name" value="HTH_CROC1"/>
    <property type="match status" value="1"/>
</dbReference>
<reference evidence="2 3" key="1">
    <citation type="submission" date="2020-06" db="EMBL/GenBank/DDBJ databases">
        <authorList>
            <person name="Criscuolo A."/>
        </authorList>
    </citation>
    <scope>NUCLEOTIDE SEQUENCE [LARGE SCALE GENOMIC DNA]</scope>
    <source>
        <strain evidence="2">1804121828</strain>
    </source>
</reference>
<sequence>MNIGELIRDKRKYLELSQQELADKIGVSKSAISRYESGTIGNMGLDKAQALVNALNLDPLVLLGFVGFDGSELKPVDLSTAVKIPVVGSIPAGTPVEAIEDVVDYIDIPEDWVKGDAGFIGLDVKGDSMYPVMLDGDRVVIRLQPSAETGDICACYVNGYDATLKRVSISPTSITLKPENPGYPPKTYTHPGEVTIVGKVVEIRRKV</sequence>
<name>A0A6V6Y4E9_9FIRM</name>
<dbReference type="SUPFAM" id="SSF47413">
    <property type="entry name" value="lambda repressor-like DNA-binding domains"/>
    <property type="match status" value="1"/>
</dbReference>
<accession>A0A6V6Y4E9</accession>
<dbReference type="EMBL" id="CAIJCS010000019">
    <property type="protein sequence ID" value="CAC9931759.1"/>
    <property type="molecule type" value="Genomic_DNA"/>
</dbReference>
<dbReference type="Pfam" id="PF00717">
    <property type="entry name" value="Peptidase_S24"/>
    <property type="match status" value="1"/>
</dbReference>
<evidence type="ECO:0000259" key="1">
    <source>
        <dbReference type="PROSITE" id="PS50943"/>
    </source>
</evidence>
<dbReference type="InterPro" id="IPR015927">
    <property type="entry name" value="Peptidase_S24_S26A/B/C"/>
</dbReference>
<dbReference type="GO" id="GO:0003677">
    <property type="term" value="F:DNA binding"/>
    <property type="evidence" value="ECO:0007669"/>
    <property type="project" value="InterPro"/>
</dbReference>
<evidence type="ECO:0000313" key="3">
    <source>
        <dbReference type="Proteomes" id="UP000586454"/>
    </source>
</evidence>
<dbReference type="AlphaFoldDB" id="A0A6V6Y4E9"/>
<dbReference type="Gene3D" id="1.10.260.40">
    <property type="entry name" value="lambda repressor-like DNA-binding domains"/>
    <property type="match status" value="1"/>
</dbReference>
<dbReference type="Pfam" id="PF01381">
    <property type="entry name" value="HTH_3"/>
    <property type="match status" value="1"/>
</dbReference>
<dbReference type="CDD" id="cd00093">
    <property type="entry name" value="HTH_XRE"/>
    <property type="match status" value="1"/>
</dbReference>
<protein>
    <submittedName>
        <fullName evidence="2">Putative repressor LexA</fullName>
    </submittedName>
</protein>
<organism evidence="2 3">
    <name type="scientific">Aedoeadaptatus nemausensis</name>
    <dbReference type="NCBI Taxonomy" id="2582829"/>
    <lineage>
        <taxon>Bacteria</taxon>
        <taxon>Bacillati</taxon>
        <taxon>Bacillota</taxon>
        <taxon>Tissierellia</taxon>
        <taxon>Tissierellales</taxon>
        <taxon>Peptoniphilaceae</taxon>
        <taxon>Aedoeadaptatus</taxon>
    </lineage>
</organism>
<dbReference type="Proteomes" id="UP000586454">
    <property type="component" value="Unassembled WGS sequence"/>
</dbReference>
<dbReference type="InterPro" id="IPR036286">
    <property type="entry name" value="LexA/Signal_pep-like_sf"/>
</dbReference>
<dbReference type="PANTHER" id="PTHR33516:SF2">
    <property type="entry name" value="LEXA REPRESSOR-RELATED"/>
    <property type="match status" value="1"/>
</dbReference>
<dbReference type="Gene3D" id="2.10.109.10">
    <property type="entry name" value="Umud Fragment, subunit A"/>
    <property type="match status" value="1"/>
</dbReference>
<gene>
    <name evidence="2" type="ORF">PEPNEM18_01076</name>
</gene>
<dbReference type="InterPro" id="IPR050077">
    <property type="entry name" value="LexA_repressor"/>
</dbReference>